<evidence type="ECO:0000256" key="1">
    <source>
        <dbReference type="SAM" id="MobiDB-lite"/>
    </source>
</evidence>
<organism evidence="2">
    <name type="scientific">Anopheles sinensis</name>
    <name type="common">Mosquito</name>
    <dbReference type="NCBI Taxonomy" id="74873"/>
    <lineage>
        <taxon>Eukaryota</taxon>
        <taxon>Metazoa</taxon>
        <taxon>Ecdysozoa</taxon>
        <taxon>Arthropoda</taxon>
        <taxon>Hexapoda</taxon>
        <taxon>Insecta</taxon>
        <taxon>Pterygota</taxon>
        <taxon>Neoptera</taxon>
        <taxon>Endopterygota</taxon>
        <taxon>Diptera</taxon>
        <taxon>Nematocera</taxon>
        <taxon>Culicoidea</taxon>
        <taxon>Culicidae</taxon>
        <taxon>Anophelinae</taxon>
        <taxon>Anopheles</taxon>
    </lineage>
</organism>
<dbReference type="VEuPathDB" id="VectorBase:ASIC007932"/>
<sequence length="102" mass="11631">MPFASERLARLLDDMGWARSLTPKPVRAIVPREEMISFIVIIMAYYVDDDMRLLPRLTRPFGTDRTSRVQPGCRSRIRGSSHRDRRVGNGEFAYDLATSTGS</sequence>
<dbReference type="Proteomes" id="UP000030765">
    <property type="component" value="Unassembled WGS sequence"/>
</dbReference>
<dbReference type="EnsemblMetazoa" id="ASIC007932-RA">
    <property type="protein sequence ID" value="ASIC007932-PA"/>
    <property type="gene ID" value="ASIC007932"/>
</dbReference>
<evidence type="ECO:0000313" key="3">
    <source>
        <dbReference type="EnsemblMetazoa" id="ASIC007932-PA"/>
    </source>
</evidence>
<dbReference type="AlphaFoldDB" id="A0A084VR58"/>
<dbReference type="EMBL" id="ATLV01015459">
    <property type="status" value="NOT_ANNOTATED_CDS"/>
    <property type="molecule type" value="Genomic_DNA"/>
</dbReference>
<feature type="compositionally biased region" description="Basic residues" evidence="1">
    <location>
        <begin position="75"/>
        <end position="85"/>
    </location>
</feature>
<accession>A0A084VR58</accession>
<protein>
    <submittedName>
        <fullName evidence="2 3">Uncharacterized protein</fullName>
    </submittedName>
</protein>
<feature type="region of interest" description="Disordered" evidence="1">
    <location>
        <begin position="64"/>
        <end position="86"/>
    </location>
</feature>
<reference evidence="3" key="2">
    <citation type="submission" date="2020-05" db="UniProtKB">
        <authorList>
            <consortium name="EnsemblMetazoa"/>
        </authorList>
    </citation>
    <scope>IDENTIFICATION</scope>
</reference>
<gene>
    <name evidence="2" type="ORF">ZHAS_00007932</name>
</gene>
<evidence type="ECO:0000313" key="4">
    <source>
        <dbReference type="Proteomes" id="UP000030765"/>
    </source>
</evidence>
<reference evidence="2 4" key="1">
    <citation type="journal article" date="2014" name="BMC Genomics">
        <title>Genome sequence of Anopheles sinensis provides insight into genetics basis of mosquito competence for malaria parasites.</title>
        <authorList>
            <person name="Zhou D."/>
            <person name="Zhang D."/>
            <person name="Ding G."/>
            <person name="Shi L."/>
            <person name="Hou Q."/>
            <person name="Ye Y."/>
            <person name="Xu Y."/>
            <person name="Zhou H."/>
            <person name="Xiong C."/>
            <person name="Li S."/>
            <person name="Yu J."/>
            <person name="Hong S."/>
            <person name="Yu X."/>
            <person name="Zou P."/>
            <person name="Chen C."/>
            <person name="Chang X."/>
            <person name="Wang W."/>
            <person name="Lv Y."/>
            <person name="Sun Y."/>
            <person name="Ma L."/>
            <person name="Shen B."/>
            <person name="Zhu C."/>
        </authorList>
    </citation>
    <scope>NUCLEOTIDE SEQUENCE [LARGE SCALE GENOMIC DNA]</scope>
</reference>
<proteinExistence type="predicted"/>
<name>A0A084VR58_ANOSI</name>
<keyword evidence="4" id="KW-1185">Reference proteome</keyword>
<evidence type="ECO:0000313" key="2">
    <source>
        <dbReference type="EMBL" id="KFB40452.1"/>
    </source>
</evidence>
<dbReference type="EMBL" id="KE525014">
    <property type="protein sequence ID" value="KFB40452.1"/>
    <property type="molecule type" value="Genomic_DNA"/>
</dbReference>